<evidence type="ECO:0000313" key="7">
    <source>
        <dbReference type="Proteomes" id="UP000488956"/>
    </source>
</evidence>
<dbReference type="EMBL" id="QXGC01000148">
    <property type="protein sequence ID" value="KAE9247400.1"/>
    <property type="molecule type" value="Genomic_DNA"/>
</dbReference>
<evidence type="ECO:0000313" key="4">
    <source>
        <dbReference type="EMBL" id="KAE9247400.1"/>
    </source>
</evidence>
<name>A0A6A3LSJ3_9STRA</name>
<evidence type="ECO:0000313" key="3">
    <source>
        <dbReference type="EMBL" id="KAE9129631.1"/>
    </source>
</evidence>
<dbReference type="EMBL" id="QXFW01000159">
    <property type="protein sequence ID" value="KAE9022581.1"/>
    <property type="molecule type" value="Genomic_DNA"/>
</dbReference>
<proteinExistence type="predicted"/>
<dbReference type="Proteomes" id="UP000460718">
    <property type="component" value="Unassembled WGS sequence"/>
</dbReference>
<protein>
    <recommendedName>
        <fullName evidence="8">Secreted protein</fullName>
    </recommendedName>
</protein>
<evidence type="ECO:0000313" key="5">
    <source>
        <dbReference type="Proteomes" id="UP000460718"/>
    </source>
</evidence>
<evidence type="ECO:0000313" key="6">
    <source>
        <dbReference type="Proteomes" id="UP000476176"/>
    </source>
</evidence>
<dbReference type="Proteomes" id="UP000488956">
    <property type="component" value="Unassembled WGS sequence"/>
</dbReference>
<comment type="caution">
    <text evidence="2">The sequence shown here is derived from an EMBL/GenBank/DDBJ whole genome shotgun (WGS) entry which is preliminary data.</text>
</comment>
<feature type="signal peptide" evidence="1">
    <location>
        <begin position="1"/>
        <end position="20"/>
    </location>
</feature>
<evidence type="ECO:0008006" key="8">
    <source>
        <dbReference type="Google" id="ProtNLM"/>
    </source>
</evidence>
<organism evidence="2 5">
    <name type="scientific">Phytophthora fragariae</name>
    <dbReference type="NCBI Taxonomy" id="53985"/>
    <lineage>
        <taxon>Eukaryota</taxon>
        <taxon>Sar</taxon>
        <taxon>Stramenopiles</taxon>
        <taxon>Oomycota</taxon>
        <taxon>Peronosporomycetes</taxon>
        <taxon>Peronosporales</taxon>
        <taxon>Peronosporaceae</taxon>
        <taxon>Phytophthora</taxon>
    </lineage>
</organism>
<dbReference type="Proteomes" id="UP000476176">
    <property type="component" value="Unassembled WGS sequence"/>
</dbReference>
<feature type="chain" id="PRO_5036165024" description="Secreted protein" evidence="1">
    <location>
        <begin position="21"/>
        <end position="51"/>
    </location>
</feature>
<keyword evidence="1" id="KW-0732">Signal</keyword>
<accession>A0A6A3LSJ3</accession>
<dbReference type="EMBL" id="QXFX01000138">
    <property type="protein sequence ID" value="KAE9129631.1"/>
    <property type="molecule type" value="Genomic_DNA"/>
</dbReference>
<reference evidence="5 6" key="1">
    <citation type="submission" date="2018-09" db="EMBL/GenBank/DDBJ databases">
        <title>Genomic investigation of the strawberry pathogen Phytophthora fragariae indicates pathogenicity is determined by transcriptional variation in three key races.</title>
        <authorList>
            <person name="Adams T.M."/>
            <person name="Armitage A.D."/>
            <person name="Sobczyk M.K."/>
            <person name="Bates H.J."/>
            <person name="Dunwell J.M."/>
            <person name="Nellist C.F."/>
            <person name="Harrison R.J."/>
        </authorList>
    </citation>
    <scope>NUCLEOTIDE SEQUENCE [LARGE SCALE GENOMIC DNA]</scope>
    <source>
        <strain evidence="4 6">BC-23</strain>
        <strain evidence="3 7">ONT-3</strain>
        <strain evidence="2 5">SCRP245</strain>
    </source>
</reference>
<dbReference type="AlphaFoldDB" id="A0A6A3LSJ3"/>
<sequence length="51" mass="5751">MTFWLAMLRLKCCLVGSVCGSVCCRGVARTQSSMCWPMYEPQMRMRAARGS</sequence>
<evidence type="ECO:0000256" key="1">
    <source>
        <dbReference type="SAM" id="SignalP"/>
    </source>
</evidence>
<gene>
    <name evidence="4" type="ORF">PF004_g4344</name>
    <name evidence="3" type="ORF">PF010_g4119</name>
    <name evidence="2" type="ORF">PF011_g4394</name>
</gene>
<evidence type="ECO:0000313" key="2">
    <source>
        <dbReference type="EMBL" id="KAE9022581.1"/>
    </source>
</evidence>